<dbReference type="PANTHER" id="PTHR37015:SF2">
    <property type="entry name" value="REVERSE TRANSCRIPTASE DOMAIN-CONTAINING PROTEIN"/>
    <property type="match status" value="1"/>
</dbReference>
<dbReference type="EMBL" id="WVTA01000010">
    <property type="protein sequence ID" value="KAK3203973.1"/>
    <property type="molecule type" value="Genomic_DNA"/>
</dbReference>
<dbReference type="CDD" id="cd01709">
    <property type="entry name" value="RT_like_1"/>
    <property type="match status" value="1"/>
</dbReference>
<gene>
    <name evidence="5" type="ORF">GRF29_106g1247206</name>
</gene>
<dbReference type="InterPro" id="IPR000164">
    <property type="entry name" value="Histone_H3/CENP-A"/>
</dbReference>
<dbReference type="PRINTS" id="PR00622">
    <property type="entry name" value="HISTONEH3"/>
</dbReference>
<evidence type="ECO:0000256" key="3">
    <source>
        <dbReference type="ARBA" id="ARBA00023269"/>
    </source>
</evidence>
<comment type="subcellular location">
    <subcellularLocation>
        <location evidence="1">Chromosome</location>
    </subcellularLocation>
</comment>
<organism evidence="5 6">
    <name type="scientific">Pseudopithomyces chartarum</name>
    <dbReference type="NCBI Taxonomy" id="1892770"/>
    <lineage>
        <taxon>Eukaryota</taxon>
        <taxon>Fungi</taxon>
        <taxon>Dikarya</taxon>
        <taxon>Ascomycota</taxon>
        <taxon>Pezizomycotina</taxon>
        <taxon>Dothideomycetes</taxon>
        <taxon>Pleosporomycetidae</taxon>
        <taxon>Pleosporales</taxon>
        <taxon>Massarineae</taxon>
        <taxon>Didymosphaeriaceae</taxon>
        <taxon>Pseudopithomyces</taxon>
    </lineage>
</organism>
<keyword evidence="3" id="KW-0544">Nucleosome core</keyword>
<protein>
    <recommendedName>
        <fullName evidence="7">Reverse transcriptase domain-containing protein</fullName>
    </recommendedName>
</protein>
<evidence type="ECO:0000256" key="2">
    <source>
        <dbReference type="ARBA" id="ARBA00022454"/>
    </source>
</evidence>
<proteinExistence type="predicted"/>
<name>A0AAN6LT51_9PLEO</name>
<evidence type="ECO:0000313" key="5">
    <source>
        <dbReference type="EMBL" id="KAK3203973.1"/>
    </source>
</evidence>
<accession>A0AAN6LT51</accession>
<evidence type="ECO:0008006" key="7">
    <source>
        <dbReference type="Google" id="ProtNLM"/>
    </source>
</evidence>
<evidence type="ECO:0000256" key="4">
    <source>
        <dbReference type="SAM" id="MobiDB-lite"/>
    </source>
</evidence>
<keyword evidence="2" id="KW-0158">Chromosome</keyword>
<reference evidence="5 6" key="1">
    <citation type="submission" date="2021-02" db="EMBL/GenBank/DDBJ databases">
        <title>Genome assembly of Pseudopithomyces chartarum.</title>
        <authorList>
            <person name="Jauregui R."/>
            <person name="Singh J."/>
            <person name="Voisey C."/>
        </authorList>
    </citation>
    <scope>NUCLEOTIDE SEQUENCE [LARGE SCALE GENOMIC DNA]</scope>
    <source>
        <strain evidence="5 6">AGR01</strain>
    </source>
</reference>
<evidence type="ECO:0000256" key="1">
    <source>
        <dbReference type="ARBA" id="ARBA00004286"/>
    </source>
</evidence>
<feature type="compositionally biased region" description="Acidic residues" evidence="4">
    <location>
        <begin position="463"/>
        <end position="486"/>
    </location>
</feature>
<keyword evidence="6" id="KW-1185">Reference proteome</keyword>
<feature type="region of interest" description="Disordered" evidence="4">
    <location>
        <begin position="411"/>
        <end position="432"/>
    </location>
</feature>
<comment type="caution">
    <text evidence="5">The sequence shown here is derived from an EMBL/GenBank/DDBJ whole genome shotgun (WGS) entry which is preliminary data.</text>
</comment>
<dbReference type="AlphaFoldDB" id="A0AAN6LT51"/>
<dbReference type="PANTHER" id="PTHR37015">
    <property type="entry name" value="REVERSE TRANSCRIPTASE DOMAIN-CONTAINING PROTEIN"/>
    <property type="match status" value="1"/>
</dbReference>
<keyword evidence="3" id="KW-0238">DNA-binding</keyword>
<dbReference type="GO" id="GO:0030527">
    <property type="term" value="F:structural constituent of chromatin"/>
    <property type="evidence" value="ECO:0007669"/>
    <property type="project" value="InterPro"/>
</dbReference>
<sequence length="977" mass="112051">MDSSGSVFSKTLQDITTTKLEELAEQRHTFEEQYQQLLNATSKLPDPLERLVALVDGTKSCLGVVTTPSKDGTRGRVVVGSTSNRRLETDLKNIDRFLEQARYDPSVSLKVLENWEKLLLQYLSVQSAKYQYADLYGRLVTEWLSSEKSALSENDPKAGDSFEELPGAKKLEARSKWEEVVFEPANVDQKVLTDYLNDLFCSDKGDESKPFEDLRRKVIKFENSFTSAQQFNVPTLQWVVRSLEASDLLSNEKREVLKDFLGNNVILGEIADVLNMRMTTLNRWSWGEFVPLEERRNVNGGYSIQMHEDLLQAIFLHYIGVKWSVFSKNAFGEFRRGAWTTNSPPVPQADRLRREFYLGSNSTDTDTTLQAQRRETHLGNYFSHQLLDFEQQIANAQEGEEEAEFAAYVPDLSQKRTSSRTKQTARKSTGGLAPQMQLASMVAQKKVAPSFGAGRFLRRDYSADEEECEDDAQEDIDFDEEDEDDSDSKNPMKAKQKLLHILATEIVLNTRLHGELTCFRSVFESWNPLLPHETILTVLEFLGVSTKWQKFFKTFLQAPLKFKDDTSGSPRLRRRGTPGSHALSDVFGEVVLACLDFAVNQATDGGMLYRLYDDIWFWSKDYEQCVKAWATVKQFTAAMHVEIDDIKTGSVRILGQNARMQSPDVDMDERLPMGEIRWGFLYLDGRTGRFEIDEKMVEGHIEELRAQLKGKSKSVIDWIQAWNTYAATFFSSNFGRPANCFGREHVDRMLATHRRIQEKIFEGGNVVQFLKQVIEERFQVKDVPEGFLFFPVELGGLDLRSPFVNLLQIRESVKENPYDFLDDFEKTEHKDYADAMSVFDRGEVRRTRRGDGLDFRPTRGADIFFPFEEFVAFRETYSARGKANITRTYRSLLKRPVETSIDVSVQVQQAINQLMGQNNLKGITNHWGSMEPYWKWIAQMYGPEMCERFGGLNVVDAGLLPIGMVSMFREKRIKWDG</sequence>
<dbReference type="GO" id="GO:0003677">
    <property type="term" value="F:DNA binding"/>
    <property type="evidence" value="ECO:0007669"/>
    <property type="project" value="InterPro"/>
</dbReference>
<feature type="region of interest" description="Disordered" evidence="4">
    <location>
        <begin position="462"/>
        <end position="492"/>
    </location>
</feature>
<evidence type="ECO:0000313" key="6">
    <source>
        <dbReference type="Proteomes" id="UP001280581"/>
    </source>
</evidence>
<dbReference type="GO" id="GO:0000786">
    <property type="term" value="C:nucleosome"/>
    <property type="evidence" value="ECO:0007669"/>
    <property type="project" value="UniProtKB-KW"/>
</dbReference>
<dbReference type="Proteomes" id="UP001280581">
    <property type="component" value="Unassembled WGS sequence"/>
</dbReference>